<gene>
    <name evidence="1" type="ORF">CGI_10006628</name>
</gene>
<name>K1PX20_MAGGI</name>
<evidence type="ECO:0000313" key="1">
    <source>
        <dbReference type="EMBL" id="EKC23569.1"/>
    </source>
</evidence>
<proteinExistence type="predicted"/>
<sequence length="233" mass="26660">MDHRDCPEFAEFSSSDVRCSYVVCDDDNEMCPVYSSRMSKIDVIECSTPSCPQSTYWSNSVFLYPVCFETNHETPKATHRSTSNEQSTLTTYNMTPLNYDPREKTQEIEDTKLMRGRGEDEDRSNTSIYMVVGICAAVAVILGVILLTLLLVVRKKKGCKSSDHNEEDRDNLNNERLLGEYKYIQITRYPREPHGYPKKPKGYPNSTLIVIIQIVIPDTPYGYLKELQGYPVI</sequence>
<accession>K1PX20</accession>
<dbReference type="EMBL" id="JH817783">
    <property type="protein sequence ID" value="EKC23569.1"/>
    <property type="molecule type" value="Genomic_DNA"/>
</dbReference>
<organism evidence="1">
    <name type="scientific">Magallana gigas</name>
    <name type="common">Pacific oyster</name>
    <name type="synonym">Crassostrea gigas</name>
    <dbReference type="NCBI Taxonomy" id="29159"/>
    <lineage>
        <taxon>Eukaryota</taxon>
        <taxon>Metazoa</taxon>
        <taxon>Spiralia</taxon>
        <taxon>Lophotrochozoa</taxon>
        <taxon>Mollusca</taxon>
        <taxon>Bivalvia</taxon>
        <taxon>Autobranchia</taxon>
        <taxon>Pteriomorphia</taxon>
        <taxon>Ostreida</taxon>
        <taxon>Ostreoidea</taxon>
        <taxon>Ostreidae</taxon>
        <taxon>Magallana</taxon>
    </lineage>
</organism>
<protein>
    <submittedName>
        <fullName evidence="1">Uncharacterized protein</fullName>
    </submittedName>
</protein>
<dbReference type="InParanoid" id="K1PX20"/>
<reference evidence="1" key="1">
    <citation type="journal article" date="2012" name="Nature">
        <title>The oyster genome reveals stress adaptation and complexity of shell formation.</title>
        <authorList>
            <person name="Zhang G."/>
            <person name="Fang X."/>
            <person name="Guo X."/>
            <person name="Li L."/>
            <person name="Luo R."/>
            <person name="Xu F."/>
            <person name="Yang P."/>
            <person name="Zhang L."/>
            <person name="Wang X."/>
            <person name="Qi H."/>
            <person name="Xiong Z."/>
            <person name="Que H."/>
            <person name="Xie Y."/>
            <person name="Holland P.W."/>
            <person name="Paps J."/>
            <person name="Zhu Y."/>
            <person name="Wu F."/>
            <person name="Chen Y."/>
            <person name="Wang J."/>
            <person name="Peng C."/>
            <person name="Meng J."/>
            <person name="Yang L."/>
            <person name="Liu J."/>
            <person name="Wen B."/>
            <person name="Zhang N."/>
            <person name="Huang Z."/>
            <person name="Zhu Q."/>
            <person name="Feng Y."/>
            <person name="Mount A."/>
            <person name="Hedgecock D."/>
            <person name="Xu Z."/>
            <person name="Liu Y."/>
            <person name="Domazet-Loso T."/>
            <person name="Du Y."/>
            <person name="Sun X."/>
            <person name="Zhang S."/>
            <person name="Liu B."/>
            <person name="Cheng P."/>
            <person name="Jiang X."/>
            <person name="Li J."/>
            <person name="Fan D."/>
            <person name="Wang W."/>
            <person name="Fu W."/>
            <person name="Wang T."/>
            <person name="Wang B."/>
            <person name="Zhang J."/>
            <person name="Peng Z."/>
            <person name="Li Y."/>
            <person name="Li N."/>
            <person name="Wang J."/>
            <person name="Chen M."/>
            <person name="He Y."/>
            <person name="Tan F."/>
            <person name="Song X."/>
            <person name="Zheng Q."/>
            <person name="Huang R."/>
            <person name="Yang H."/>
            <person name="Du X."/>
            <person name="Chen L."/>
            <person name="Yang M."/>
            <person name="Gaffney P.M."/>
            <person name="Wang S."/>
            <person name="Luo L."/>
            <person name="She Z."/>
            <person name="Ming Y."/>
            <person name="Huang W."/>
            <person name="Zhang S."/>
            <person name="Huang B."/>
            <person name="Zhang Y."/>
            <person name="Qu T."/>
            <person name="Ni P."/>
            <person name="Miao G."/>
            <person name="Wang J."/>
            <person name="Wang Q."/>
            <person name="Steinberg C.E."/>
            <person name="Wang H."/>
            <person name="Li N."/>
            <person name="Qian L."/>
            <person name="Zhang G."/>
            <person name="Li Y."/>
            <person name="Yang H."/>
            <person name="Liu X."/>
            <person name="Wang J."/>
            <person name="Yin Y."/>
            <person name="Wang J."/>
        </authorList>
    </citation>
    <scope>NUCLEOTIDE SEQUENCE [LARGE SCALE GENOMIC DNA]</scope>
    <source>
        <strain evidence="1">05x7-T-G4-1.051#20</strain>
    </source>
</reference>
<dbReference type="AlphaFoldDB" id="K1PX20"/>
<dbReference type="HOGENOM" id="CLU_1190858_0_0_1"/>